<evidence type="ECO:0000256" key="1">
    <source>
        <dbReference type="ARBA" id="ARBA00004167"/>
    </source>
</evidence>
<keyword evidence="7" id="KW-0472">Membrane</keyword>
<evidence type="ECO:0000256" key="6">
    <source>
        <dbReference type="ARBA" id="ARBA00022989"/>
    </source>
</evidence>
<keyword evidence="4 8" id="KW-0808">Transferase</keyword>
<evidence type="ECO:0000256" key="2">
    <source>
        <dbReference type="ARBA" id="ARBA00007647"/>
    </source>
</evidence>
<comment type="subcellular location">
    <subcellularLocation>
        <location evidence="1">Membrane</location>
        <topology evidence="1">Single-pass membrane protein</topology>
    </subcellularLocation>
</comment>
<evidence type="ECO:0000256" key="7">
    <source>
        <dbReference type="ARBA" id="ARBA00023136"/>
    </source>
</evidence>
<accession>A0A7E4ZQN8</accession>
<dbReference type="PANTHER" id="PTHR21645">
    <property type="entry name" value="GLYCOSYLTRANSFERASE FAMILY 92 PROTEIN"/>
    <property type="match status" value="1"/>
</dbReference>
<dbReference type="WBParaSite" id="Pan_g11392.t2">
    <property type="protein sequence ID" value="Pan_g11392.t2"/>
    <property type="gene ID" value="Pan_g11392"/>
</dbReference>
<dbReference type="Pfam" id="PF01697">
    <property type="entry name" value="Glyco_transf_92"/>
    <property type="match status" value="1"/>
</dbReference>
<dbReference type="Proteomes" id="UP000492821">
    <property type="component" value="Unassembled WGS sequence"/>
</dbReference>
<protein>
    <recommendedName>
        <fullName evidence="8">Glycosyltransferase family 92 protein</fullName>
        <ecNumber evidence="8">2.4.1.-</ecNumber>
    </recommendedName>
</protein>
<reference evidence="9" key="1">
    <citation type="journal article" date="2013" name="Genetics">
        <title>The draft genome and transcriptome of Panagrellus redivivus are shaped by the harsh demands of a free-living lifestyle.</title>
        <authorList>
            <person name="Srinivasan J."/>
            <person name="Dillman A.R."/>
            <person name="Macchietto M.G."/>
            <person name="Heikkinen L."/>
            <person name="Lakso M."/>
            <person name="Fracchia K.M."/>
            <person name="Antoshechkin I."/>
            <person name="Mortazavi A."/>
            <person name="Wong G."/>
            <person name="Sternberg P.W."/>
        </authorList>
    </citation>
    <scope>NUCLEOTIDE SEQUENCE [LARGE SCALE GENOMIC DNA]</scope>
    <source>
        <strain evidence="9">MT8872</strain>
    </source>
</reference>
<evidence type="ECO:0000256" key="5">
    <source>
        <dbReference type="ARBA" id="ARBA00022692"/>
    </source>
</evidence>
<dbReference type="GO" id="GO:0016020">
    <property type="term" value="C:membrane"/>
    <property type="evidence" value="ECO:0007669"/>
    <property type="project" value="UniProtKB-SubCell"/>
</dbReference>
<dbReference type="AlphaFoldDB" id="A0A7E4ZQN8"/>
<dbReference type="InterPro" id="IPR008166">
    <property type="entry name" value="Glyco_transf_92"/>
</dbReference>
<keyword evidence="6" id="KW-1133">Transmembrane helix</keyword>
<keyword evidence="3 8" id="KW-0328">Glycosyltransferase</keyword>
<evidence type="ECO:0000256" key="3">
    <source>
        <dbReference type="ARBA" id="ARBA00022676"/>
    </source>
</evidence>
<dbReference type="InterPro" id="IPR052012">
    <property type="entry name" value="GTase_92"/>
</dbReference>
<dbReference type="GO" id="GO:0016757">
    <property type="term" value="F:glycosyltransferase activity"/>
    <property type="evidence" value="ECO:0007669"/>
    <property type="project" value="UniProtKB-UniRule"/>
</dbReference>
<evidence type="ECO:0000313" key="9">
    <source>
        <dbReference type="Proteomes" id="UP000492821"/>
    </source>
</evidence>
<organism evidence="9 10">
    <name type="scientific">Panagrellus redivivus</name>
    <name type="common">Microworm</name>
    <dbReference type="NCBI Taxonomy" id="6233"/>
    <lineage>
        <taxon>Eukaryota</taxon>
        <taxon>Metazoa</taxon>
        <taxon>Ecdysozoa</taxon>
        <taxon>Nematoda</taxon>
        <taxon>Chromadorea</taxon>
        <taxon>Rhabditida</taxon>
        <taxon>Tylenchina</taxon>
        <taxon>Panagrolaimomorpha</taxon>
        <taxon>Panagrolaimoidea</taxon>
        <taxon>Panagrolaimidae</taxon>
        <taxon>Panagrellus</taxon>
    </lineage>
</organism>
<proteinExistence type="inferred from homology"/>
<comment type="similarity">
    <text evidence="2 8">Belongs to the glycosyltransferase 92 family.</text>
</comment>
<dbReference type="PANTHER" id="PTHR21645:SF22">
    <property type="entry name" value="GLYCOSYLTRANSFERASE FAMILY 92 PROTEIN"/>
    <property type="match status" value="1"/>
</dbReference>
<evidence type="ECO:0000256" key="4">
    <source>
        <dbReference type="ARBA" id="ARBA00022679"/>
    </source>
</evidence>
<dbReference type="EC" id="2.4.1.-" evidence="8"/>
<name>A0A7E4ZQN8_PANRE</name>
<reference evidence="10" key="2">
    <citation type="submission" date="2020-10" db="UniProtKB">
        <authorList>
            <consortium name="WormBaseParasite"/>
        </authorList>
    </citation>
    <scope>IDENTIFICATION</scope>
</reference>
<evidence type="ECO:0000256" key="8">
    <source>
        <dbReference type="RuleBase" id="RU366017"/>
    </source>
</evidence>
<keyword evidence="9" id="KW-1185">Reference proteome</keyword>
<keyword evidence="5" id="KW-0812">Transmembrane</keyword>
<evidence type="ECO:0000313" key="10">
    <source>
        <dbReference type="WBParaSite" id="Pan_g11392.t2"/>
    </source>
</evidence>
<sequence>MIFIVVEQKRQRRSIAVHLYPSNSMVLLFNSQKGWPSRKYLTCKSYNEIDEKIETANVRYQVWAVDQCSWSPYILVCPVVDKPGHFASNKLKLKLTRVATPSLLEIHRQFGVGRQVYYVQSIREKIYDFLRAYQRAGVVDIETWQGMDFGGTYEYSDNPNEELEWRNQAGAHTDCYVKYRESAEFIIISDIDDVLIPRHHKNYLDEFHELNVQYPWASALRYYRFNTAFQTEKEASGYSINEAVRTARLAMNQREDGKSVVKTKVVETVWIHWPALTKGWHTYYDIDSEFNFMVHFRNWTASSEAKHINRKSKVYKKSRPLHNFFAADKFRLLQMRAENFVAKNAQFEFDALPSDSVYYKLIENCYNDMFYSRGRVVTTCPSPARCNFPGNLEGVECAVAGGRVKHTFINDNLIVHHISKATKGMEIHSEGCKYL</sequence>